<dbReference type="GO" id="GO:0016020">
    <property type="term" value="C:membrane"/>
    <property type="evidence" value="ECO:0007669"/>
    <property type="project" value="UniProtKB-SubCell"/>
</dbReference>
<dbReference type="Pfam" id="PF00560">
    <property type="entry name" value="LRR_1"/>
    <property type="match status" value="2"/>
</dbReference>
<protein>
    <submittedName>
        <fullName evidence="8">Uncharacterized protein</fullName>
    </submittedName>
</protein>
<keyword evidence="6" id="KW-0675">Receptor</keyword>
<keyword evidence="9" id="KW-1185">Reference proteome</keyword>
<dbReference type="AlphaFoldDB" id="A0AAW1WZ07"/>
<keyword evidence="2" id="KW-0812">Transmembrane</keyword>
<keyword evidence="3" id="KW-0732">Signal</keyword>
<dbReference type="PANTHER" id="PTHR48063">
    <property type="entry name" value="LRR RECEPTOR-LIKE KINASE"/>
    <property type="match status" value="1"/>
</dbReference>
<dbReference type="InterPro" id="IPR032675">
    <property type="entry name" value="LRR_dom_sf"/>
</dbReference>
<evidence type="ECO:0000313" key="8">
    <source>
        <dbReference type="EMBL" id="KAK9928961.1"/>
    </source>
</evidence>
<evidence type="ECO:0000256" key="2">
    <source>
        <dbReference type="ARBA" id="ARBA00022692"/>
    </source>
</evidence>
<name>A0AAW1WZ07_RUBAR</name>
<sequence length="196" mass="21478">MERYRLQQTGGRVDSLNLSNPYRDDLDSDDGTLHALGGEINPSLLVLKDLMYLDLSMNNFGGVQLPSFMGSLEKMTYLNLSGASFGGVIPPNLGNLSRLLYLDLSNNAIESDLRWLPSLSSLKFLNLGGAQLIKATAYWLPIVNMLPSLVELHLPGCELSILPLTLPRINFTSLSVLDLSTNGFQLHTISLVVQSD</sequence>
<dbReference type="InterPro" id="IPR001611">
    <property type="entry name" value="Leu-rich_rpt"/>
</dbReference>
<comment type="subcellular location">
    <subcellularLocation>
        <location evidence="1">Membrane</location>
        <topology evidence="1">Single-pass type I membrane protein</topology>
    </subcellularLocation>
</comment>
<evidence type="ECO:0000256" key="1">
    <source>
        <dbReference type="ARBA" id="ARBA00004479"/>
    </source>
</evidence>
<dbReference type="SUPFAM" id="SSF52047">
    <property type="entry name" value="RNI-like"/>
    <property type="match status" value="1"/>
</dbReference>
<keyword evidence="4" id="KW-1133">Transmembrane helix</keyword>
<evidence type="ECO:0000256" key="7">
    <source>
        <dbReference type="ARBA" id="ARBA00023180"/>
    </source>
</evidence>
<evidence type="ECO:0000256" key="5">
    <source>
        <dbReference type="ARBA" id="ARBA00023136"/>
    </source>
</evidence>
<evidence type="ECO:0000256" key="6">
    <source>
        <dbReference type="ARBA" id="ARBA00023170"/>
    </source>
</evidence>
<evidence type="ECO:0000256" key="4">
    <source>
        <dbReference type="ARBA" id="ARBA00022989"/>
    </source>
</evidence>
<gene>
    <name evidence="8" type="ORF">M0R45_026075</name>
</gene>
<organism evidence="8 9">
    <name type="scientific">Rubus argutus</name>
    <name type="common">Southern blackberry</name>
    <dbReference type="NCBI Taxonomy" id="59490"/>
    <lineage>
        <taxon>Eukaryota</taxon>
        <taxon>Viridiplantae</taxon>
        <taxon>Streptophyta</taxon>
        <taxon>Embryophyta</taxon>
        <taxon>Tracheophyta</taxon>
        <taxon>Spermatophyta</taxon>
        <taxon>Magnoliopsida</taxon>
        <taxon>eudicotyledons</taxon>
        <taxon>Gunneridae</taxon>
        <taxon>Pentapetalae</taxon>
        <taxon>rosids</taxon>
        <taxon>fabids</taxon>
        <taxon>Rosales</taxon>
        <taxon>Rosaceae</taxon>
        <taxon>Rosoideae</taxon>
        <taxon>Rosoideae incertae sedis</taxon>
        <taxon>Rubus</taxon>
    </lineage>
</organism>
<keyword evidence="7" id="KW-0325">Glycoprotein</keyword>
<reference evidence="8 9" key="1">
    <citation type="journal article" date="2023" name="G3 (Bethesda)">
        <title>A chromosome-length genome assembly and annotation of blackberry (Rubus argutus, cv. 'Hillquist').</title>
        <authorList>
            <person name="Bruna T."/>
            <person name="Aryal R."/>
            <person name="Dudchenko O."/>
            <person name="Sargent D.J."/>
            <person name="Mead D."/>
            <person name="Buti M."/>
            <person name="Cavallini A."/>
            <person name="Hytonen T."/>
            <person name="Andres J."/>
            <person name="Pham M."/>
            <person name="Weisz D."/>
            <person name="Mascagni F."/>
            <person name="Usai G."/>
            <person name="Natali L."/>
            <person name="Bassil N."/>
            <person name="Fernandez G.E."/>
            <person name="Lomsadze A."/>
            <person name="Armour M."/>
            <person name="Olukolu B."/>
            <person name="Poorten T."/>
            <person name="Britton C."/>
            <person name="Davik J."/>
            <person name="Ashrafi H."/>
            <person name="Aiden E.L."/>
            <person name="Borodovsky M."/>
            <person name="Worthington M."/>
        </authorList>
    </citation>
    <scope>NUCLEOTIDE SEQUENCE [LARGE SCALE GENOMIC DNA]</scope>
    <source>
        <strain evidence="8">PI 553951</strain>
    </source>
</reference>
<dbReference type="Gene3D" id="3.80.10.10">
    <property type="entry name" value="Ribonuclease Inhibitor"/>
    <property type="match status" value="1"/>
</dbReference>
<keyword evidence="5" id="KW-0472">Membrane</keyword>
<dbReference type="InterPro" id="IPR046956">
    <property type="entry name" value="RLP23-like"/>
</dbReference>
<proteinExistence type="predicted"/>
<evidence type="ECO:0000256" key="3">
    <source>
        <dbReference type="ARBA" id="ARBA00022729"/>
    </source>
</evidence>
<evidence type="ECO:0000313" key="9">
    <source>
        <dbReference type="Proteomes" id="UP001457282"/>
    </source>
</evidence>
<dbReference type="EMBL" id="JBEDUW010000005">
    <property type="protein sequence ID" value="KAK9928961.1"/>
    <property type="molecule type" value="Genomic_DNA"/>
</dbReference>
<comment type="caution">
    <text evidence="8">The sequence shown here is derived from an EMBL/GenBank/DDBJ whole genome shotgun (WGS) entry which is preliminary data.</text>
</comment>
<accession>A0AAW1WZ07</accession>
<dbReference type="Proteomes" id="UP001457282">
    <property type="component" value="Unassembled WGS sequence"/>
</dbReference>
<dbReference type="PANTHER" id="PTHR48063:SF81">
    <property type="entry name" value="LEUCINE-RICH REPEAT-CONTAINING N-TERMINAL PLANT-TYPE DOMAIN-CONTAINING PROTEIN"/>
    <property type="match status" value="1"/>
</dbReference>